<dbReference type="HAMAP" id="MF_00724">
    <property type="entry name" value="FliE"/>
    <property type="match status" value="1"/>
</dbReference>
<keyword evidence="3 4" id="KW-0975">Bacterial flagellum</keyword>
<organism evidence="6 7">
    <name type="scientific">Clostridium botulinum B2 450</name>
    <dbReference type="NCBI Taxonomy" id="1379739"/>
    <lineage>
        <taxon>Bacteria</taxon>
        <taxon>Bacillati</taxon>
        <taxon>Bacillota</taxon>
        <taxon>Clostridia</taxon>
        <taxon>Eubacteriales</taxon>
        <taxon>Clostridiaceae</taxon>
        <taxon>Clostridium</taxon>
    </lineage>
</organism>
<comment type="subcellular location">
    <subcellularLocation>
        <location evidence="1 4">Bacterial flagellum basal body</location>
    </subcellularLocation>
</comment>
<dbReference type="GO" id="GO:0005198">
    <property type="term" value="F:structural molecule activity"/>
    <property type="evidence" value="ECO:0007669"/>
    <property type="project" value="UniProtKB-UniRule"/>
</dbReference>
<evidence type="ECO:0000313" key="6">
    <source>
        <dbReference type="EMBL" id="KIS24472.1"/>
    </source>
</evidence>
<keyword evidence="6" id="KW-0966">Cell projection</keyword>
<dbReference type="PANTHER" id="PTHR34653:SF1">
    <property type="entry name" value="FLAGELLAR HOOK-BASAL BODY COMPLEX PROTEIN FLIE"/>
    <property type="match status" value="1"/>
</dbReference>
<dbReference type="RefSeq" id="WP_003484479.1">
    <property type="nucleotide sequence ID" value="NZ_JXSU01000007.1"/>
</dbReference>
<gene>
    <name evidence="4 6" type="primary">fliE</name>
    <name evidence="6" type="ORF">N495_13130</name>
</gene>
<dbReference type="Proteomes" id="UP000032250">
    <property type="component" value="Unassembled WGS sequence"/>
</dbReference>
<dbReference type="NCBIfam" id="TIGR00205">
    <property type="entry name" value="fliE"/>
    <property type="match status" value="1"/>
</dbReference>
<dbReference type="GO" id="GO:0003774">
    <property type="term" value="F:cytoskeletal motor activity"/>
    <property type="evidence" value="ECO:0007669"/>
    <property type="project" value="InterPro"/>
</dbReference>
<dbReference type="EMBL" id="JXSU01000007">
    <property type="protein sequence ID" value="KIS24472.1"/>
    <property type="molecule type" value="Genomic_DNA"/>
</dbReference>
<keyword evidence="6" id="KW-0969">Cilium</keyword>
<reference evidence="6 7" key="1">
    <citation type="submission" date="2014-06" db="EMBL/GenBank/DDBJ databases">
        <title>Genome characterization of distinct group I Clostridium botulinum lineages.</title>
        <authorList>
            <person name="Giordani F."/>
            <person name="Anselmo A."/>
            <person name="Fillo S."/>
            <person name="Palozzi A.M."/>
            <person name="Fortunato A."/>
            <person name="Gentile B."/>
            <person name="Ciammaruconi A."/>
            <person name="Anniballi F."/>
            <person name="De Medici D."/>
            <person name="Lista F."/>
        </authorList>
    </citation>
    <scope>NUCLEOTIDE SEQUENCE [LARGE SCALE GENOMIC DNA]</scope>
    <source>
        <strain evidence="6 7">B2 450</strain>
    </source>
</reference>
<dbReference type="Pfam" id="PF02049">
    <property type="entry name" value="FliE"/>
    <property type="match status" value="1"/>
</dbReference>
<evidence type="ECO:0000256" key="2">
    <source>
        <dbReference type="ARBA" id="ARBA00009272"/>
    </source>
</evidence>
<dbReference type="PATRIC" id="fig|1379739.3.peg.3012"/>
<evidence type="ECO:0000256" key="5">
    <source>
        <dbReference type="NCBIfam" id="TIGR00205"/>
    </source>
</evidence>
<evidence type="ECO:0000256" key="1">
    <source>
        <dbReference type="ARBA" id="ARBA00004117"/>
    </source>
</evidence>
<dbReference type="OrthoDB" id="9812413at2"/>
<protein>
    <recommendedName>
        <fullName evidence="4 5">Flagellar hook-basal body complex protein FliE</fullName>
    </recommendedName>
</protein>
<keyword evidence="6" id="KW-0282">Flagellum</keyword>
<proteinExistence type="inferred from homology"/>
<evidence type="ECO:0000256" key="3">
    <source>
        <dbReference type="ARBA" id="ARBA00023143"/>
    </source>
</evidence>
<dbReference type="HOGENOM" id="CLU_147249_3_4_9"/>
<dbReference type="GO" id="GO:0009425">
    <property type="term" value="C:bacterial-type flagellum basal body"/>
    <property type="evidence" value="ECO:0007669"/>
    <property type="project" value="UniProtKB-SubCell"/>
</dbReference>
<sequence length="104" mass="11882">MRVNEFVPNIKVFDNFGKNFVNGNEKTENTEKVSFSEVLKDKLDGVNAKQVKADNSTQSFIKGEEIDIHNVMLNAEEAKMSMELAVQVRNKLVEAYQELSRMQL</sequence>
<name>A0A0D1BX83_CLOBO</name>
<dbReference type="PANTHER" id="PTHR34653">
    <property type="match status" value="1"/>
</dbReference>
<evidence type="ECO:0000256" key="4">
    <source>
        <dbReference type="HAMAP-Rule" id="MF_00724"/>
    </source>
</evidence>
<dbReference type="InterPro" id="IPR001624">
    <property type="entry name" value="FliE"/>
</dbReference>
<comment type="similarity">
    <text evidence="2 4">Belongs to the FliE family.</text>
</comment>
<dbReference type="PRINTS" id="PR01006">
    <property type="entry name" value="FLGHOOKFLIE"/>
</dbReference>
<dbReference type="AlphaFoldDB" id="A0A0D1BX83"/>
<dbReference type="GO" id="GO:0071973">
    <property type="term" value="P:bacterial-type flagellum-dependent cell motility"/>
    <property type="evidence" value="ECO:0007669"/>
    <property type="project" value="InterPro"/>
</dbReference>
<evidence type="ECO:0000313" key="7">
    <source>
        <dbReference type="Proteomes" id="UP000032250"/>
    </source>
</evidence>
<comment type="caution">
    <text evidence="6">The sequence shown here is derived from an EMBL/GenBank/DDBJ whole genome shotgun (WGS) entry which is preliminary data.</text>
</comment>
<accession>A0A0D1BX83</accession>